<evidence type="ECO:0000313" key="2">
    <source>
        <dbReference type="Proteomes" id="UP001054837"/>
    </source>
</evidence>
<keyword evidence="2" id="KW-1185">Reference proteome</keyword>
<sequence>MYGKLVHTEVLINSRETRAHLNVLGVGVAIIPRLNRSNPDRAHLKARKQEFPLAESESKVFWIGSSSIGKTSLMDVDRMPVLRKEESVLRKEEYQLCFS</sequence>
<dbReference type="EMBL" id="BPLQ01014945">
    <property type="protein sequence ID" value="GIY84654.1"/>
    <property type="molecule type" value="Genomic_DNA"/>
</dbReference>
<reference evidence="1 2" key="1">
    <citation type="submission" date="2021-06" db="EMBL/GenBank/DDBJ databases">
        <title>Caerostris darwini draft genome.</title>
        <authorList>
            <person name="Kono N."/>
            <person name="Arakawa K."/>
        </authorList>
    </citation>
    <scope>NUCLEOTIDE SEQUENCE [LARGE SCALE GENOMIC DNA]</scope>
</reference>
<dbReference type="AlphaFoldDB" id="A0AAV4WQV8"/>
<proteinExistence type="predicted"/>
<gene>
    <name evidence="1" type="ORF">CDAR_466291</name>
</gene>
<name>A0AAV4WQV8_9ARAC</name>
<organism evidence="1 2">
    <name type="scientific">Caerostris darwini</name>
    <dbReference type="NCBI Taxonomy" id="1538125"/>
    <lineage>
        <taxon>Eukaryota</taxon>
        <taxon>Metazoa</taxon>
        <taxon>Ecdysozoa</taxon>
        <taxon>Arthropoda</taxon>
        <taxon>Chelicerata</taxon>
        <taxon>Arachnida</taxon>
        <taxon>Araneae</taxon>
        <taxon>Araneomorphae</taxon>
        <taxon>Entelegynae</taxon>
        <taxon>Araneoidea</taxon>
        <taxon>Araneidae</taxon>
        <taxon>Caerostris</taxon>
    </lineage>
</organism>
<dbReference type="Proteomes" id="UP001054837">
    <property type="component" value="Unassembled WGS sequence"/>
</dbReference>
<accession>A0AAV4WQV8</accession>
<protein>
    <submittedName>
        <fullName evidence="1">Uncharacterized protein</fullName>
    </submittedName>
</protein>
<comment type="caution">
    <text evidence="1">The sequence shown here is derived from an EMBL/GenBank/DDBJ whole genome shotgun (WGS) entry which is preliminary data.</text>
</comment>
<evidence type="ECO:0000313" key="1">
    <source>
        <dbReference type="EMBL" id="GIY84654.1"/>
    </source>
</evidence>